<evidence type="ECO:0000256" key="1">
    <source>
        <dbReference type="SAM" id="SignalP"/>
    </source>
</evidence>
<proteinExistence type="predicted"/>
<dbReference type="InterPro" id="IPR025711">
    <property type="entry name" value="PepSY"/>
</dbReference>
<feature type="chain" id="PRO_5047386586" evidence="1">
    <location>
        <begin position="25"/>
        <end position="94"/>
    </location>
</feature>
<reference evidence="3 4" key="1">
    <citation type="submission" date="2020-03" db="EMBL/GenBank/DDBJ databases">
        <title>Alteromonas ponticola sp. nov., isolated from seawater.</title>
        <authorList>
            <person name="Yoon J.-H."/>
            <person name="Kim Y.-O."/>
        </authorList>
    </citation>
    <scope>NUCLEOTIDE SEQUENCE [LARGE SCALE GENOMIC DNA]</scope>
    <source>
        <strain evidence="3 4">MYP5</strain>
    </source>
</reference>
<accession>A0ABX1QX98</accession>
<dbReference type="RefSeq" id="WP_169209420.1">
    <property type="nucleotide sequence ID" value="NZ_JAATNW010000001.1"/>
</dbReference>
<dbReference type="Proteomes" id="UP000709336">
    <property type="component" value="Unassembled WGS sequence"/>
</dbReference>
<keyword evidence="4" id="KW-1185">Reference proteome</keyword>
<evidence type="ECO:0000313" key="3">
    <source>
        <dbReference type="EMBL" id="NMH58875.1"/>
    </source>
</evidence>
<feature type="signal peptide" evidence="1">
    <location>
        <begin position="1"/>
        <end position="24"/>
    </location>
</feature>
<organism evidence="3 4">
    <name type="scientific">Alteromonas ponticola</name>
    <dbReference type="NCBI Taxonomy" id="2720613"/>
    <lineage>
        <taxon>Bacteria</taxon>
        <taxon>Pseudomonadati</taxon>
        <taxon>Pseudomonadota</taxon>
        <taxon>Gammaproteobacteria</taxon>
        <taxon>Alteromonadales</taxon>
        <taxon>Alteromonadaceae</taxon>
        <taxon>Alteromonas/Salinimonas group</taxon>
        <taxon>Alteromonas</taxon>
    </lineage>
</organism>
<gene>
    <name evidence="3" type="ORF">HCJ96_02420</name>
</gene>
<keyword evidence="1" id="KW-0732">Signal</keyword>
<name>A0ABX1QX98_9ALTE</name>
<evidence type="ECO:0000313" key="4">
    <source>
        <dbReference type="Proteomes" id="UP000709336"/>
    </source>
</evidence>
<dbReference type="EMBL" id="JAATNW010000001">
    <property type="protein sequence ID" value="NMH58875.1"/>
    <property type="molecule type" value="Genomic_DNA"/>
</dbReference>
<evidence type="ECO:0000259" key="2">
    <source>
        <dbReference type="Pfam" id="PF13670"/>
    </source>
</evidence>
<dbReference type="Gene3D" id="3.30.505.20">
    <property type="match status" value="1"/>
</dbReference>
<feature type="domain" description="PepSY" evidence="2">
    <location>
        <begin position="9"/>
        <end position="85"/>
    </location>
</feature>
<sequence>MKSLIRRVLLLTVLLCFISVPSYAQQQNTNDDQLDKAQAAERATQQVNGRVLRVEKNKDNFRVKVLKKSGRVVSVDVDRRSGEVSPPQEKDKRR</sequence>
<protein>
    <submittedName>
        <fullName evidence="3">PepSY domain-containing protein</fullName>
    </submittedName>
</protein>
<comment type="caution">
    <text evidence="3">The sequence shown here is derived from an EMBL/GenBank/DDBJ whole genome shotgun (WGS) entry which is preliminary data.</text>
</comment>
<dbReference type="Pfam" id="PF13670">
    <property type="entry name" value="PepSY_2"/>
    <property type="match status" value="1"/>
</dbReference>